<comment type="caution">
    <text evidence="2">The sequence shown here is derived from an EMBL/GenBank/DDBJ whole genome shotgun (WGS) entry which is preliminary data.</text>
</comment>
<proteinExistence type="predicted"/>
<dbReference type="Proteomes" id="UP001162162">
    <property type="component" value="Unassembled WGS sequence"/>
</dbReference>
<gene>
    <name evidence="2" type="ORF">NQ318_010212</name>
</gene>
<sequence length="115" mass="12183">MANNNNSHPFPAQIPERTSGVTLRSNYRQSCNLFLSPTLSRDLAASTSMPALSPGDDNRGPGMQMQISRGDSSVGKAPGEKMAITPRAKIRTGSNPACGNWHLALSQSLVVCPTS</sequence>
<dbReference type="EMBL" id="JAPWTK010000231">
    <property type="protein sequence ID" value="KAJ8945010.1"/>
    <property type="molecule type" value="Genomic_DNA"/>
</dbReference>
<accession>A0AAV8Y364</accession>
<name>A0AAV8Y364_9CUCU</name>
<organism evidence="2 3">
    <name type="scientific">Aromia moschata</name>
    <dbReference type="NCBI Taxonomy" id="1265417"/>
    <lineage>
        <taxon>Eukaryota</taxon>
        <taxon>Metazoa</taxon>
        <taxon>Ecdysozoa</taxon>
        <taxon>Arthropoda</taxon>
        <taxon>Hexapoda</taxon>
        <taxon>Insecta</taxon>
        <taxon>Pterygota</taxon>
        <taxon>Neoptera</taxon>
        <taxon>Endopterygota</taxon>
        <taxon>Coleoptera</taxon>
        <taxon>Polyphaga</taxon>
        <taxon>Cucujiformia</taxon>
        <taxon>Chrysomeloidea</taxon>
        <taxon>Cerambycidae</taxon>
        <taxon>Cerambycinae</taxon>
        <taxon>Callichromatini</taxon>
        <taxon>Aromia</taxon>
    </lineage>
</organism>
<evidence type="ECO:0000256" key="1">
    <source>
        <dbReference type="SAM" id="MobiDB-lite"/>
    </source>
</evidence>
<evidence type="ECO:0000313" key="2">
    <source>
        <dbReference type="EMBL" id="KAJ8945010.1"/>
    </source>
</evidence>
<keyword evidence="3" id="KW-1185">Reference proteome</keyword>
<reference evidence="2" key="1">
    <citation type="journal article" date="2023" name="Insect Mol. Biol.">
        <title>Genome sequencing provides insights into the evolution of gene families encoding plant cell wall-degrading enzymes in longhorned beetles.</title>
        <authorList>
            <person name="Shin N.R."/>
            <person name="Okamura Y."/>
            <person name="Kirsch R."/>
            <person name="Pauchet Y."/>
        </authorList>
    </citation>
    <scope>NUCLEOTIDE SEQUENCE</scope>
    <source>
        <strain evidence="2">AMC_N1</strain>
    </source>
</reference>
<evidence type="ECO:0000313" key="3">
    <source>
        <dbReference type="Proteomes" id="UP001162162"/>
    </source>
</evidence>
<feature type="region of interest" description="Disordered" evidence="1">
    <location>
        <begin position="45"/>
        <end position="80"/>
    </location>
</feature>
<protein>
    <submittedName>
        <fullName evidence="2">Uncharacterized protein</fullName>
    </submittedName>
</protein>
<dbReference type="AlphaFoldDB" id="A0AAV8Y364"/>